<feature type="signal peptide" evidence="1">
    <location>
        <begin position="1"/>
        <end position="22"/>
    </location>
</feature>
<dbReference type="OrthoDB" id="10012075at2759"/>
<evidence type="ECO:0000259" key="2">
    <source>
        <dbReference type="PROSITE" id="PS50835"/>
    </source>
</evidence>
<evidence type="ECO:0000313" key="3">
    <source>
        <dbReference type="EMBL" id="PVD27690.1"/>
    </source>
</evidence>
<accession>A0A2T7P2Q8</accession>
<protein>
    <recommendedName>
        <fullName evidence="2">Ig-like domain-containing protein</fullName>
    </recommendedName>
</protein>
<evidence type="ECO:0000313" key="4">
    <source>
        <dbReference type="Proteomes" id="UP000245119"/>
    </source>
</evidence>
<feature type="domain" description="Ig-like" evidence="2">
    <location>
        <begin position="27"/>
        <end position="99"/>
    </location>
</feature>
<dbReference type="EMBL" id="PZQS01000007">
    <property type="protein sequence ID" value="PVD27690.1"/>
    <property type="molecule type" value="Genomic_DNA"/>
</dbReference>
<feature type="chain" id="PRO_5015687266" description="Ig-like domain-containing protein" evidence="1">
    <location>
        <begin position="23"/>
        <end position="437"/>
    </location>
</feature>
<evidence type="ECO:0000256" key="1">
    <source>
        <dbReference type="SAM" id="SignalP"/>
    </source>
</evidence>
<dbReference type="AlphaFoldDB" id="A0A2T7P2Q8"/>
<keyword evidence="1" id="KW-0732">Signal</keyword>
<comment type="caution">
    <text evidence="3">The sequence shown here is derived from an EMBL/GenBank/DDBJ whole genome shotgun (WGS) entry which is preliminary data.</text>
</comment>
<dbReference type="InterPro" id="IPR007110">
    <property type="entry name" value="Ig-like_dom"/>
</dbReference>
<name>A0A2T7P2Q8_POMCA</name>
<reference evidence="3 4" key="1">
    <citation type="submission" date="2018-04" db="EMBL/GenBank/DDBJ databases">
        <title>The genome of golden apple snail Pomacea canaliculata provides insight into stress tolerance and invasive adaptation.</title>
        <authorList>
            <person name="Liu C."/>
            <person name="Liu B."/>
            <person name="Ren Y."/>
            <person name="Zhang Y."/>
            <person name="Wang H."/>
            <person name="Li S."/>
            <person name="Jiang F."/>
            <person name="Yin L."/>
            <person name="Zhang G."/>
            <person name="Qian W."/>
            <person name="Fan W."/>
        </authorList>
    </citation>
    <scope>NUCLEOTIDE SEQUENCE [LARGE SCALE GENOMIC DNA]</scope>
    <source>
        <strain evidence="3">SZHN2017</strain>
        <tissue evidence="3">Muscle</tissue>
    </source>
</reference>
<dbReference type="Proteomes" id="UP000245119">
    <property type="component" value="Linkage Group LG7"/>
</dbReference>
<dbReference type="PROSITE" id="PS50835">
    <property type="entry name" value="IG_LIKE"/>
    <property type="match status" value="2"/>
</dbReference>
<organism evidence="3 4">
    <name type="scientific">Pomacea canaliculata</name>
    <name type="common">Golden apple snail</name>
    <dbReference type="NCBI Taxonomy" id="400727"/>
    <lineage>
        <taxon>Eukaryota</taxon>
        <taxon>Metazoa</taxon>
        <taxon>Spiralia</taxon>
        <taxon>Lophotrochozoa</taxon>
        <taxon>Mollusca</taxon>
        <taxon>Gastropoda</taxon>
        <taxon>Caenogastropoda</taxon>
        <taxon>Architaenioglossa</taxon>
        <taxon>Ampullarioidea</taxon>
        <taxon>Ampullariidae</taxon>
        <taxon>Pomacea</taxon>
    </lineage>
</organism>
<keyword evidence="4" id="KW-1185">Reference proteome</keyword>
<dbReference type="InterPro" id="IPR036179">
    <property type="entry name" value="Ig-like_dom_sf"/>
</dbReference>
<feature type="domain" description="Ig-like" evidence="2">
    <location>
        <begin position="110"/>
        <end position="146"/>
    </location>
</feature>
<dbReference type="SUPFAM" id="SSF48726">
    <property type="entry name" value="Immunoglobulin"/>
    <property type="match status" value="1"/>
</dbReference>
<sequence>MRTGSWIALPFVIVCFVQSIYSDSGQPNVLTTDCPKYVSEGNNLSCTCQTTDYIANTGDFSPYWKEQSDSAQLVKNDVSRHDNGTVFTCVMKWGEGKVTMNYTLLVAYGPEKVQISGPSTFITNGSQDITLTCSTTGSYPEASFYWGIMNMKCQPPNPTPTCIFRPRGRYDEGRNISCTAFNKETGTYSPLDIYTLRLHFEKRHPPLDLLMAVIIGCLTSVALIAKKVYKNIIDEGYTDESMTLHTTPTSALHVGVVCSGVVCDSSYLKSCSYLEAKYRSLGGSYLKTLVCQGTHPPELAPHITARRKVNSTTVDIVTCSVTGGHPQVSFVNLTCDDTRNSSLSDDSPETNQTDVVFTSIVFALVGPRTVSCTCQGVWSPQQDMYQHIVNASFYFSRVTLSDILEKECIVDNQINNDNVKKNKDSSSSDCLTPDTPK</sequence>
<gene>
    <name evidence="3" type="ORF">C0Q70_12858</name>
</gene>
<proteinExistence type="predicted"/>